<dbReference type="SUPFAM" id="SSF53335">
    <property type="entry name" value="S-adenosyl-L-methionine-dependent methyltransferases"/>
    <property type="match status" value="1"/>
</dbReference>
<dbReference type="PANTHER" id="PTHR20974:SF0">
    <property type="entry name" value="UPF0585 PROTEIN CG18661"/>
    <property type="match status" value="1"/>
</dbReference>
<dbReference type="EnsemblMetazoa" id="PPA46475.1">
    <property type="protein sequence ID" value="PPA46475.1"/>
    <property type="gene ID" value="WBGene00304254"/>
</dbReference>
<name>A0A8R1V252_PRIPA</name>
<reference evidence="2" key="2">
    <citation type="submission" date="2022-06" db="UniProtKB">
        <authorList>
            <consortium name="EnsemblMetazoa"/>
        </authorList>
    </citation>
    <scope>IDENTIFICATION</scope>
    <source>
        <strain evidence="2">PS312</strain>
    </source>
</reference>
<comment type="similarity">
    <text evidence="1">Belongs to the UPF0585 family.</text>
</comment>
<evidence type="ECO:0000313" key="3">
    <source>
        <dbReference type="Proteomes" id="UP000005239"/>
    </source>
</evidence>
<reference evidence="3" key="1">
    <citation type="journal article" date="2008" name="Nat. Genet.">
        <title>The Pristionchus pacificus genome provides a unique perspective on nematode lifestyle and parasitism.</title>
        <authorList>
            <person name="Dieterich C."/>
            <person name="Clifton S.W."/>
            <person name="Schuster L.N."/>
            <person name="Chinwalla A."/>
            <person name="Delehaunty K."/>
            <person name="Dinkelacker I."/>
            <person name="Fulton L."/>
            <person name="Fulton R."/>
            <person name="Godfrey J."/>
            <person name="Minx P."/>
            <person name="Mitreva M."/>
            <person name="Roeseler W."/>
            <person name="Tian H."/>
            <person name="Witte H."/>
            <person name="Yang S.P."/>
            <person name="Wilson R.K."/>
            <person name="Sommer R.J."/>
        </authorList>
    </citation>
    <scope>NUCLEOTIDE SEQUENCE [LARGE SCALE GENOMIC DNA]</scope>
    <source>
        <strain evidence="3">PS312</strain>
    </source>
</reference>
<organism evidence="2 3">
    <name type="scientific">Pristionchus pacificus</name>
    <name type="common">Parasitic nematode worm</name>
    <dbReference type="NCBI Taxonomy" id="54126"/>
    <lineage>
        <taxon>Eukaryota</taxon>
        <taxon>Metazoa</taxon>
        <taxon>Ecdysozoa</taxon>
        <taxon>Nematoda</taxon>
        <taxon>Chromadorea</taxon>
        <taxon>Rhabditida</taxon>
        <taxon>Rhabditina</taxon>
        <taxon>Diplogasteromorpha</taxon>
        <taxon>Diplogasteroidea</taxon>
        <taxon>Neodiplogasteridae</taxon>
        <taxon>Pristionchus</taxon>
    </lineage>
</organism>
<gene>
    <name evidence="2" type="primary">WBGene00304254</name>
</gene>
<sequence>VLELASGTGQQSAALADRFPQVTFQPSEVDARLIHSIVGYVDHHRYPNLRVPLHIDVTSVCTGWALPSDLRPGSVDVILVVNLLHISEFAATKGVLEAASSLLRPDGLLIVYGPFARDGVVFPDSNRAFDRSLREQNPAWGLRDTAQLREMGRSLNLLLVGQHEMPANNLTIPIGHNWLRY</sequence>
<dbReference type="InterPro" id="IPR010342">
    <property type="entry name" value="DUF938"/>
</dbReference>
<protein>
    <recommendedName>
        <fullName evidence="4">Methyltransferase</fullName>
    </recommendedName>
</protein>
<evidence type="ECO:0000313" key="2">
    <source>
        <dbReference type="EnsemblMetazoa" id="PPA46475.1"/>
    </source>
</evidence>
<keyword evidence="3" id="KW-1185">Reference proteome</keyword>
<dbReference type="PANTHER" id="PTHR20974">
    <property type="entry name" value="UPF0585 PROTEIN CG18661"/>
    <property type="match status" value="1"/>
</dbReference>
<dbReference type="InterPro" id="IPR029063">
    <property type="entry name" value="SAM-dependent_MTases_sf"/>
</dbReference>
<dbReference type="Pfam" id="PF06080">
    <property type="entry name" value="DUF938"/>
    <property type="match status" value="1"/>
</dbReference>
<evidence type="ECO:0000256" key="1">
    <source>
        <dbReference type="ARBA" id="ARBA00008308"/>
    </source>
</evidence>
<dbReference type="Proteomes" id="UP000005239">
    <property type="component" value="Unassembled WGS sequence"/>
</dbReference>
<dbReference type="CDD" id="cd02440">
    <property type="entry name" value="AdoMet_MTases"/>
    <property type="match status" value="1"/>
</dbReference>
<accession>A0A8R1V252</accession>
<evidence type="ECO:0008006" key="4">
    <source>
        <dbReference type="Google" id="ProtNLM"/>
    </source>
</evidence>
<dbReference type="AlphaFoldDB" id="A0A8R1V252"/>
<proteinExistence type="inferred from homology"/>
<dbReference type="Gene3D" id="3.40.50.150">
    <property type="entry name" value="Vaccinia Virus protein VP39"/>
    <property type="match status" value="1"/>
</dbReference>